<dbReference type="PROSITE" id="PS00455">
    <property type="entry name" value="AMP_BINDING"/>
    <property type="match status" value="1"/>
</dbReference>
<organism evidence="4 5">
    <name type="scientific">Dendroctonus ponderosae</name>
    <name type="common">Mountain pine beetle</name>
    <dbReference type="NCBI Taxonomy" id="77166"/>
    <lineage>
        <taxon>Eukaryota</taxon>
        <taxon>Metazoa</taxon>
        <taxon>Ecdysozoa</taxon>
        <taxon>Arthropoda</taxon>
        <taxon>Hexapoda</taxon>
        <taxon>Insecta</taxon>
        <taxon>Pterygota</taxon>
        <taxon>Neoptera</taxon>
        <taxon>Endopterygota</taxon>
        <taxon>Coleoptera</taxon>
        <taxon>Polyphaga</taxon>
        <taxon>Cucujiformia</taxon>
        <taxon>Curculionidae</taxon>
        <taxon>Scolytinae</taxon>
        <taxon>Dendroctonus</taxon>
    </lineage>
</organism>
<evidence type="ECO:0000256" key="1">
    <source>
        <dbReference type="ARBA" id="ARBA00006432"/>
    </source>
</evidence>
<dbReference type="InterPro" id="IPR020845">
    <property type="entry name" value="AMP-binding_CS"/>
</dbReference>
<dbReference type="SUPFAM" id="SSF56801">
    <property type="entry name" value="Acetyl-CoA synthetase-like"/>
    <property type="match status" value="1"/>
</dbReference>
<name>A0AAR5Q2P3_DENPD</name>
<comment type="similarity">
    <text evidence="1">Belongs to the ATP-dependent AMP-binding enzyme family.</text>
</comment>
<evidence type="ECO:0000313" key="4">
    <source>
        <dbReference type="EnsemblMetazoa" id="XP_019767376.1"/>
    </source>
</evidence>
<dbReference type="AlphaFoldDB" id="A0AAR5Q2P3"/>
<reference evidence="4" key="2">
    <citation type="submission" date="2024-08" db="UniProtKB">
        <authorList>
            <consortium name="EnsemblMetazoa"/>
        </authorList>
    </citation>
    <scope>IDENTIFICATION</scope>
</reference>
<dbReference type="InterPro" id="IPR045851">
    <property type="entry name" value="AMP-bd_C_sf"/>
</dbReference>
<evidence type="ECO:0000313" key="5">
    <source>
        <dbReference type="Proteomes" id="UP000019118"/>
    </source>
</evidence>
<reference evidence="5" key="1">
    <citation type="journal article" date="2013" name="Genome Biol.">
        <title>Draft genome of the mountain pine beetle, Dendroctonus ponderosae Hopkins, a major forest pest.</title>
        <authorList>
            <person name="Keeling C.I."/>
            <person name="Yuen M.M."/>
            <person name="Liao N.Y."/>
            <person name="Docking T.R."/>
            <person name="Chan S.K."/>
            <person name="Taylor G.A."/>
            <person name="Palmquist D.L."/>
            <person name="Jackman S.D."/>
            <person name="Nguyen A."/>
            <person name="Li M."/>
            <person name="Henderson H."/>
            <person name="Janes J.K."/>
            <person name="Zhao Y."/>
            <person name="Pandoh P."/>
            <person name="Moore R."/>
            <person name="Sperling F.A."/>
            <person name="Huber D.P."/>
            <person name="Birol I."/>
            <person name="Jones S.J."/>
            <person name="Bohlmann J."/>
        </authorList>
    </citation>
    <scope>NUCLEOTIDE SEQUENCE</scope>
</reference>
<dbReference type="Pfam" id="PF13193">
    <property type="entry name" value="AMP-binding_C"/>
    <property type="match status" value="1"/>
</dbReference>
<keyword evidence="5" id="KW-1185">Reference proteome</keyword>
<accession>A0AAR5Q2P3</accession>
<proteinExistence type="inferred from homology"/>
<dbReference type="GeneID" id="109542551"/>
<dbReference type="KEGG" id="dpa:109542551"/>
<dbReference type="Gene3D" id="3.30.300.30">
    <property type="match status" value="1"/>
</dbReference>
<dbReference type="GO" id="GO:0006631">
    <property type="term" value="P:fatty acid metabolic process"/>
    <property type="evidence" value="ECO:0007669"/>
    <property type="project" value="TreeGrafter"/>
</dbReference>
<dbReference type="PANTHER" id="PTHR43201:SF8">
    <property type="entry name" value="ACYL-COA SYNTHETASE FAMILY MEMBER 3"/>
    <property type="match status" value="1"/>
</dbReference>
<protein>
    <recommendedName>
        <fullName evidence="6">AMP-dependent synthetase/ligase domain-containing protein</fullName>
    </recommendedName>
</protein>
<dbReference type="PANTHER" id="PTHR43201">
    <property type="entry name" value="ACYL-COA SYNTHETASE"/>
    <property type="match status" value="1"/>
</dbReference>
<sequence>MMLTTIFHPAKLIIHKLASRLFLRKSFCQFPDPLVLPVCYNAPQYGNKVAIYDQTGSYSFRNLFIEAQMLSSKLSILLGGSTGERVLFLCPNDASYVITIWAIWMAGQIAVPLSPLHPEQLLEYYIKDANSRLMVSSLEFAKTLHSLSRKSGIQQHLLEEDLLLRAKTHKSVDPNPDPLSKEFYQSSDALILYTSGTTGNPKGVVLTHRNINVQLKMHIEAWKWSANDMILHTLPLHHVHGTLYALFCPLFVGASIIMLPKFNAALAWSYLLNRKQEVEGKVSVFMAVPTIFSKLIEEFDLNLSSSSELVKEFLSSHMRLMVSGSAPLPEPVFERWLAISGYKLLERYGMTEIGMALTNDYDSDREPGFVGMPLPSVSVALADPDTKEIVFKCANQSGKFLVENTAQDQDQDPTGELLVKGESVFREYFNKPQETLKEFTEQGWFITGDIAQYSIEKRNFKMLGRKSADIIKSGGYKISALQIETLLLAHPGIKECTVLGVPDQTYGERVAAVLVFNKEPPESLAALKEWCGGKMPKYWVPTVWKVVENIPKNALGKVNKRELRNQLFNKSLES</sequence>
<evidence type="ECO:0000259" key="3">
    <source>
        <dbReference type="Pfam" id="PF13193"/>
    </source>
</evidence>
<dbReference type="GO" id="GO:0031956">
    <property type="term" value="F:medium-chain fatty acid-CoA ligase activity"/>
    <property type="evidence" value="ECO:0007669"/>
    <property type="project" value="TreeGrafter"/>
</dbReference>
<dbReference type="Proteomes" id="UP000019118">
    <property type="component" value="Unassembled WGS sequence"/>
</dbReference>
<dbReference type="CDD" id="cd05941">
    <property type="entry name" value="MCS"/>
    <property type="match status" value="1"/>
</dbReference>
<dbReference type="Pfam" id="PF00501">
    <property type="entry name" value="AMP-binding"/>
    <property type="match status" value="1"/>
</dbReference>
<dbReference type="EnsemblMetazoa" id="XM_019911817.1">
    <property type="protein sequence ID" value="XP_019767376.1"/>
    <property type="gene ID" value="LOC109542551"/>
</dbReference>
<evidence type="ECO:0000259" key="2">
    <source>
        <dbReference type="Pfam" id="PF00501"/>
    </source>
</evidence>
<feature type="domain" description="AMP-dependent synthetase/ligase" evidence="2">
    <location>
        <begin position="41"/>
        <end position="429"/>
    </location>
</feature>
<dbReference type="Gene3D" id="3.40.50.12780">
    <property type="entry name" value="N-terminal domain of ligase-like"/>
    <property type="match status" value="1"/>
</dbReference>
<evidence type="ECO:0008006" key="6">
    <source>
        <dbReference type="Google" id="ProtNLM"/>
    </source>
</evidence>
<dbReference type="InterPro" id="IPR025110">
    <property type="entry name" value="AMP-bd_C"/>
</dbReference>
<dbReference type="InterPro" id="IPR042099">
    <property type="entry name" value="ANL_N_sf"/>
</dbReference>
<feature type="domain" description="AMP-binding enzyme C-terminal" evidence="3">
    <location>
        <begin position="482"/>
        <end position="557"/>
    </location>
</feature>
<dbReference type="InterPro" id="IPR000873">
    <property type="entry name" value="AMP-dep_synth/lig_dom"/>
</dbReference>